<evidence type="ECO:0000313" key="2">
    <source>
        <dbReference type="EMBL" id="KAF5248267.1"/>
    </source>
</evidence>
<protein>
    <recommendedName>
        <fullName evidence="4">RRM domain-containing protein</fullName>
    </recommendedName>
</protein>
<organism evidence="2 3">
    <name type="scientific">Fusarium anthophilum</name>
    <dbReference type="NCBI Taxonomy" id="48485"/>
    <lineage>
        <taxon>Eukaryota</taxon>
        <taxon>Fungi</taxon>
        <taxon>Dikarya</taxon>
        <taxon>Ascomycota</taxon>
        <taxon>Pezizomycotina</taxon>
        <taxon>Sordariomycetes</taxon>
        <taxon>Hypocreomycetidae</taxon>
        <taxon>Hypocreales</taxon>
        <taxon>Nectriaceae</taxon>
        <taxon>Fusarium</taxon>
        <taxon>Fusarium fujikuroi species complex</taxon>
    </lineage>
</organism>
<dbReference type="CDD" id="cd00590">
    <property type="entry name" value="RRM_SF"/>
    <property type="match status" value="1"/>
</dbReference>
<keyword evidence="3" id="KW-1185">Reference proteome</keyword>
<dbReference type="InterPro" id="IPR035979">
    <property type="entry name" value="RBD_domain_sf"/>
</dbReference>
<evidence type="ECO:0000313" key="3">
    <source>
        <dbReference type="Proteomes" id="UP000573603"/>
    </source>
</evidence>
<accession>A0A8H4ZL29</accession>
<reference evidence="2 3" key="1">
    <citation type="journal article" date="2020" name="BMC Genomics">
        <title>Correction to: Identification and distribution of gene clusters required for synthesis of sphingolipid metabolism inhibitors in diverse species of the filamentous fungus Fusarium.</title>
        <authorList>
            <person name="Kim H.S."/>
            <person name="Lohmar J.M."/>
            <person name="Busman M."/>
            <person name="Brown D.W."/>
            <person name="Naumann T.A."/>
            <person name="Divon H.H."/>
            <person name="Lysoe E."/>
            <person name="Uhlig S."/>
            <person name="Proctor R.H."/>
        </authorList>
    </citation>
    <scope>NUCLEOTIDE SEQUENCE [LARGE SCALE GENOMIC DNA]</scope>
    <source>
        <strain evidence="2 3">NRRL 25214</strain>
    </source>
</reference>
<dbReference type="EMBL" id="JABEVY010000133">
    <property type="protein sequence ID" value="KAF5248267.1"/>
    <property type="molecule type" value="Genomic_DNA"/>
</dbReference>
<dbReference type="AlphaFoldDB" id="A0A8H4ZL29"/>
<dbReference type="SUPFAM" id="SSF54928">
    <property type="entry name" value="RNA-binding domain, RBD"/>
    <property type="match status" value="1"/>
</dbReference>
<proteinExistence type="predicted"/>
<evidence type="ECO:0008006" key="4">
    <source>
        <dbReference type="Google" id="ProtNLM"/>
    </source>
</evidence>
<dbReference type="Proteomes" id="UP000573603">
    <property type="component" value="Unassembled WGS sequence"/>
</dbReference>
<dbReference type="GO" id="GO:0003676">
    <property type="term" value="F:nucleic acid binding"/>
    <property type="evidence" value="ECO:0007669"/>
    <property type="project" value="InterPro"/>
</dbReference>
<comment type="caution">
    <text evidence="2">The sequence shown here is derived from an EMBL/GenBank/DDBJ whole genome shotgun (WGS) entry which is preliminary data.</text>
</comment>
<evidence type="ECO:0000256" key="1">
    <source>
        <dbReference type="SAM" id="MobiDB-lite"/>
    </source>
</evidence>
<gene>
    <name evidence="2" type="ORF">FANTH_5985</name>
</gene>
<feature type="compositionally biased region" description="Polar residues" evidence="1">
    <location>
        <begin position="26"/>
        <end position="41"/>
    </location>
</feature>
<name>A0A8H4ZL29_9HYPO</name>
<sequence>METPPTPTIRESSSSPDLDVTPPPNELSSPFTRPSTISTGSELKKQSHMTFSQVVGESPSLRKDRGPLPQTNLNAIIEETPTYRAPQARTQPISTHTRNYEAYAFMPQKPMSFKSNAAGLATPAYPIRQPIAPPHDHVTSSRSLFPGALAPSPAIWEGLKGHFSQLAINEHQGMAPPTILPPAQTPLAPFQEAPRPFLSSWLEDALKKFPYVQSQEVPYAQSQDDQRQKFSLAARQQNPRGFRPMAAITRPPSHIAREDEARESIFSENYKGEHNTRNASALSLTPDQNCALWLTNLPPDVTHHELLGQIRNVGRIWCSVINEPDGERHETAAAKVVFFTPVPAQLLLSKSLTQGLSIRGFPLRVTHNRVKYGEQRILGPASRVLIITGKSTFVNPSSLTQFFKDRFVFEIDEVIELIVQGDASKGGRSVVEYRFGSFRCQAQMGKMALEKDRPQGFEKVEFGEDPCEVGDTLSVYGVAAERIQGKGM</sequence>
<feature type="region of interest" description="Disordered" evidence="1">
    <location>
        <begin position="1"/>
        <end position="69"/>
    </location>
</feature>